<dbReference type="Proteomes" id="UP000010959">
    <property type="component" value="Unassembled WGS sequence"/>
</dbReference>
<sequence length="56" mass="6114">MLVTARKLEASFPMESPPQAGWDGSSQGSNRLPVSVLVLQLRLCALELLQRSMATE</sequence>
<dbReference type="EMBL" id="AMWG01000153">
    <property type="protein sequence ID" value="ELP30523.1"/>
    <property type="molecule type" value="Genomic_DNA"/>
</dbReference>
<evidence type="ECO:0000313" key="3">
    <source>
        <dbReference type="Proteomes" id="UP000010959"/>
    </source>
</evidence>
<accession>L7C919</accession>
<gene>
    <name evidence="2" type="ORF">RBSWK_05551</name>
</gene>
<reference evidence="2 3" key="1">
    <citation type="journal article" date="2013" name="Mar. Genomics">
        <title>Expression of sulfatases in Rhodopirellula baltica and the diversity of sulfatases in the genus Rhodopirellula.</title>
        <authorList>
            <person name="Wegner C.E."/>
            <person name="Richter-Heitmann T."/>
            <person name="Klindworth A."/>
            <person name="Klockow C."/>
            <person name="Richter M."/>
            <person name="Achstetter T."/>
            <person name="Glockner F.O."/>
            <person name="Harder J."/>
        </authorList>
    </citation>
    <scope>NUCLEOTIDE SEQUENCE [LARGE SCALE GENOMIC DNA]</scope>
    <source>
        <strain evidence="2 3">SWK14</strain>
    </source>
</reference>
<dbReference type="PATRIC" id="fig|993516.3.peg.5942"/>
<protein>
    <submittedName>
        <fullName evidence="2">Uncharacterized protein</fullName>
    </submittedName>
</protein>
<name>L7C919_RHOBT</name>
<dbReference type="AlphaFoldDB" id="L7C919"/>
<evidence type="ECO:0000256" key="1">
    <source>
        <dbReference type="SAM" id="MobiDB-lite"/>
    </source>
</evidence>
<organism evidence="2 3">
    <name type="scientific">Rhodopirellula baltica SWK14</name>
    <dbReference type="NCBI Taxonomy" id="993516"/>
    <lineage>
        <taxon>Bacteria</taxon>
        <taxon>Pseudomonadati</taxon>
        <taxon>Planctomycetota</taxon>
        <taxon>Planctomycetia</taxon>
        <taxon>Pirellulales</taxon>
        <taxon>Pirellulaceae</taxon>
        <taxon>Rhodopirellula</taxon>
    </lineage>
</organism>
<evidence type="ECO:0000313" key="2">
    <source>
        <dbReference type="EMBL" id="ELP30523.1"/>
    </source>
</evidence>
<comment type="caution">
    <text evidence="2">The sequence shown here is derived from an EMBL/GenBank/DDBJ whole genome shotgun (WGS) entry which is preliminary data.</text>
</comment>
<feature type="region of interest" description="Disordered" evidence="1">
    <location>
        <begin position="1"/>
        <end position="27"/>
    </location>
</feature>
<proteinExistence type="predicted"/>